<gene>
    <name evidence="15" type="ORF">ACFQ1G_10125</name>
</gene>
<dbReference type="Proteomes" id="UP001597100">
    <property type="component" value="Unassembled WGS sequence"/>
</dbReference>
<dbReference type="InterPro" id="IPR022687">
    <property type="entry name" value="HTH_DTXR"/>
</dbReference>
<dbReference type="Gene3D" id="2.30.30.90">
    <property type="match status" value="1"/>
</dbReference>
<dbReference type="PROSITE" id="PS50944">
    <property type="entry name" value="HTH_DTXR"/>
    <property type="match status" value="1"/>
</dbReference>
<evidence type="ECO:0000313" key="16">
    <source>
        <dbReference type="Proteomes" id="UP001597100"/>
    </source>
</evidence>
<dbReference type="InterPro" id="IPR038157">
    <property type="entry name" value="FeoA_core_dom"/>
</dbReference>
<keyword evidence="9" id="KW-0010">Activator</keyword>
<comment type="subcellular location">
    <subcellularLocation>
        <location evidence="1">Cytoplasm</location>
    </subcellularLocation>
</comment>
<keyword evidence="16" id="KW-1185">Reference proteome</keyword>
<dbReference type="InterPro" id="IPR036390">
    <property type="entry name" value="WH_DNA-bd_sf"/>
</dbReference>
<dbReference type="PANTHER" id="PTHR33238">
    <property type="entry name" value="IRON (METAL) DEPENDENT REPRESSOR, DTXR FAMILY"/>
    <property type="match status" value="1"/>
</dbReference>
<comment type="similarity">
    <text evidence="2">Belongs to the DtxR/MntR family.</text>
</comment>
<sequence length="220" mass="25203">MFSLSEENYLKAIFHLEKKYSGGVSTNALAEEMETKASSVTDMVKKLSDKKLVKYRKYQGVTLSEQGRKTAIEVIRKHRLWEVFLVDKLNFAWDEVHDIAEQLEHIKSEKLTEELDNFLGHPKRDPHGDPIPDAEGNFRIANKMILADLEEGQSGVCVGVKDSSTEFLRYLDKNDIALGKPIEVVHREEYDQSLLIKINENELRISKSISNNLFVKPVEL</sequence>
<dbReference type="InterPro" id="IPR036388">
    <property type="entry name" value="WH-like_DNA-bd_sf"/>
</dbReference>
<organism evidence="15 16">
    <name type="scientific">Salinimicrobium gaetbulicola</name>
    <dbReference type="NCBI Taxonomy" id="999702"/>
    <lineage>
        <taxon>Bacteria</taxon>
        <taxon>Pseudomonadati</taxon>
        <taxon>Bacteroidota</taxon>
        <taxon>Flavobacteriia</taxon>
        <taxon>Flavobacteriales</taxon>
        <taxon>Flavobacteriaceae</taxon>
        <taxon>Salinimicrobium</taxon>
    </lineage>
</organism>
<evidence type="ECO:0000256" key="7">
    <source>
        <dbReference type="ARBA" id="ARBA00023015"/>
    </source>
</evidence>
<dbReference type="EMBL" id="JBHTJP010000035">
    <property type="protein sequence ID" value="MFD0977147.1"/>
    <property type="molecule type" value="Genomic_DNA"/>
</dbReference>
<keyword evidence="7" id="KW-0805">Transcription regulation</keyword>
<comment type="function">
    <text evidence="12">In the presence of manganese, represses expression of mntH and mntS. Up-regulates expression of mntP.</text>
</comment>
<evidence type="ECO:0000256" key="8">
    <source>
        <dbReference type="ARBA" id="ARBA00023125"/>
    </source>
</evidence>
<evidence type="ECO:0000256" key="4">
    <source>
        <dbReference type="ARBA" id="ARBA00022386"/>
    </source>
</evidence>
<protein>
    <recommendedName>
        <fullName evidence="4">Transcriptional regulator MntR</fullName>
    </recommendedName>
    <alternativeName>
        <fullName evidence="13">Manganese transport regulator</fullName>
    </alternativeName>
</protein>
<dbReference type="Gene3D" id="1.10.10.10">
    <property type="entry name" value="Winged helix-like DNA-binding domain superfamily/Winged helix DNA-binding domain"/>
    <property type="match status" value="1"/>
</dbReference>
<dbReference type="Gene3D" id="1.10.60.10">
    <property type="entry name" value="Iron dependent repressor, metal binding and dimerisation domain"/>
    <property type="match status" value="1"/>
</dbReference>
<proteinExistence type="inferred from homology"/>
<comment type="subunit">
    <text evidence="3">Homodimer.</text>
</comment>
<evidence type="ECO:0000256" key="13">
    <source>
        <dbReference type="ARBA" id="ARBA00032593"/>
    </source>
</evidence>
<dbReference type="InterPro" id="IPR022689">
    <property type="entry name" value="Iron_dep_repressor"/>
</dbReference>
<evidence type="ECO:0000256" key="1">
    <source>
        <dbReference type="ARBA" id="ARBA00004496"/>
    </source>
</evidence>
<dbReference type="Pfam" id="PF02742">
    <property type="entry name" value="Fe_dep_repr_C"/>
    <property type="match status" value="1"/>
</dbReference>
<dbReference type="PANTHER" id="PTHR33238:SF11">
    <property type="entry name" value="TRANSCRIPTIONAL REGULATOR MNTR"/>
    <property type="match status" value="1"/>
</dbReference>
<evidence type="ECO:0000259" key="14">
    <source>
        <dbReference type="PROSITE" id="PS50944"/>
    </source>
</evidence>
<dbReference type="InterPro" id="IPR001367">
    <property type="entry name" value="Fe_dep_repressor"/>
</dbReference>
<dbReference type="InterPro" id="IPR050536">
    <property type="entry name" value="DtxR_MntR_Metal-Reg"/>
</dbReference>
<evidence type="ECO:0000256" key="2">
    <source>
        <dbReference type="ARBA" id="ARBA00007871"/>
    </source>
</evidence>
<evidence type="ECO:0000256" key="5">
    <source>
        <dbReference type="ARBA" id="ARBA00022490"/>
    </source>
</evidence>
<dbReference type="SMART" id="SM00899">
    <property type="entry name" value="FeoA"/>
    <property type="match status" value="1"/>
</dbReference>
<keyword evidence="11" id="KW-0464">Manganese</keyword>
<keyword evidence="5" id="KW-0963">Cytoplasm</keyword>
<accession>A0ABW3IHR5</accession>
<feature type="domain" description="HTH dtxR-type" evidence="14">
    <location>
        <begin position="1"/>
        <end position="64"/>
    </location>
</feature>
<evidence type="ECO:0000256" key="6">
    <source>
        <dbReference type="ARBA" id="ARBA00022491"/>
    </source>
</evidence>
<evidence type="ECO:0000256" key="12">
    <source>
        <dbReference type="ARBA" id="ARBA00025185"/>
    </source>
</evidence>
<keyword evidence="8" id="KW-0238">DNA-binding</keyword>
<evidence type="ECO:0000313" key="15">
    <source>
        <dbReference type="EMBL" id="MFD0977147.1"/>
    </source>
</evidence>
<keyword evidence="10" id="KW-0804">Transcription</keyword>
<dbReference type="SMART" id="SM00529">
    <property type="entry name" value="HTH_DTXR"/>
    <property type="match status" value="1"/>
</dbReference>
<name>A0ABW3IHR5_9FLAO</name>
<evidence type="ECO:0000256" key="3">
    <source>
        <dbReference type="ARBA" id="ARBA00011738"/>
    </source>
</evidence>
<dbReference type="Pfam" id="PF04023">
    <property type="entry name" value="FeoA"/>
    <property type="match status" value="1"/>
</dbReference>
<evidence type="ECO:0000256" key="9">
    <source>
        <dbReference type="ARBA" id="ARBA00023159"/>
    </source>
</evidence>
<dbReference type="SUPFAM" id="SSF46785">
    <property type="entry name" value="Winged helix' DNA-binding domain"/>
    <property type="match status" value="1"/>
</dbReference>
<comment type="caution">
    <text evidence="15">The sequence shown here is derived from an EMBL/GenBank/DDBJ whole genome shotgun (WGS) entry which is preliminary data.</text>
</comment>
<evidence type="ECO:0000256" key="10">
    <source>
        <dbReference type="ARBA" id="ARBA00023163"/>
    </source>
</evidence>
<dbReference type="RefSeq" id="WP_380739191.1">
    <property type="nucleotide sequence ID" value="NZ_JBHTJP010000035.1"/>
</dbReference>
<keyword evidence="6" id="KW-0678">Repressor</keyword>
<reference evidence="16" key="1">
    <citation type="journal article" date="2019" name="Int. J. Syst. Evol. Microbiol.">
        <title>The Global Catalogue of Microorganisms (GCM) 10K type strain sequencing project: providing services to taxonomists for standard genome sequencing and annotation.</title>
        <authorList>
            <consortium name="The Broad Institute Genomics Platform"/>
            <consortium name="The Broad Institute Genome Sequencing Center for Infectious Disease"/>
            <person name="Wu L."/>
            <person name="Ma J."/>
        </authorList>
    </citation>
    <scope>NUCLEOTIDE SEQUENCE [LARGE SCALE GENOMIC DNA]</scope>
    <source>
        <strain evidence="16">CCUG 60898</strain>
    </source>
</reference>
<dbReference type="InterPro" id="IPR036421">
    <property type="entry name" value="Fe_dep_repressor_sf"/>
</dbReference>
<evidence type="ECO:0000256" key="11">
    <source>
        <dbReference type="ARBA" id="ARBA00023211"/>
    </source>
</evidence>
<dbReference type="SUPFAM" id="SSF47979">
    <property type="entry name" value="Iron-dependent repressor protein, dimerization domain"/>
    <property type="match status" value="1"/>
</dbReference>
<dbReference type="InterPro" id="IPR007167">
    <property type="entry name" value="Fe-transptr_FeoA-like"/>
</dbReference>
<dbReference type="Pfam" id="PF01325">
    <property type="entry name" value="Fe_dep_repress"/>
    <property type="match status" value="1"/>
</dbReference>